<organism evidence="9 10">
    <name type="scientific">Carboxydichorda subterranea</name>
    <dbReference type="NCBI Taxonomy" id="3109565"/>
    <lineage>
        <taxon>Bacteria</taxon>
        <taxon>Bacillati</taxon>
        <taxon>Bacillota</taxon>
        <taxon>Limnochordia</taxon>
        <taxon>Limnochordales</taxon>
        <taxon>Geochordaceae</taxon>
        <taxon>Carboxydichorda</taxon>
    </lineage>
</organism>
<dbReference type="InterPro" id="IPR036458">
    <property type="entry name" value="Na:dicarbo_symporter_sf"/>
</dbReference>
<dbReference type="PANTHER" id="PTHR42865:SF7">
    <property type="entry name" value="PROTON_GLUTAMATE-ASPARTATE SYMPORTER"/>
    <property type="match status" value="1"/>
</dbReference>
<evidence type="ECO:0000256" key="4">
    <source>
        <dbReference type="ARBA" id="ARBA00022692"/>
    </source>
</evidence>
<evidence type="ECO:0000256" key="3">
    <source>
        <dbReference type="ARBA" id="ARBA00022475"/>
    </source>
</evidence>
<evidence type="ECO:0000256" key="6">
    <source>
        <dbReference type="ARBA" id="ARBA00022989"/>
    </source>
</evidence>
<reference evidence="9 10" key="1">
    <citation type="journal article" date="2024" name="Front. Microbiol.">
        <title>Novel thermophilic genera Geochorda gen. nov. and Carboxydochorda gen. nov. from the deep terrestrial subsurface reveal the ecophysiological diversity in the class Limnochordia.</title>
        <authorList>
            <person name="Karnachuk O.V."/>
            <person name="Lukina A.P."/>
            <person name="Avakyan M.R."/>
            <person name="Kadnikov V.V."/>
            <person name="Begmatov S."/>
            <person name="Beletsky A.V."/>
            <person name="Vlasova K.G."/>
            <person name="Novikov A.A."/>
            <person name="Shcherbakova V.A."/>
            <person name="Mardanov A.V."/>
            <person name="Ravin N.V."/>
        </authorList>
    </citation>
    <scope>NUCLEOTIDE SEQUENCE [LARGE SCALE GENOMIC DNA]</scope>
    <source>
        <strain evidence="9 10">L945</strain>
    </source>
</reference>
<gene>
    <name evidence="9" type="ORF">U7230_12240</name>
</gene>
<keyword evidence="2" id="KW-0813">Transport</keyword>
<feature type="transmembrane region" description="Helical" evidence="8">
    <location>
        <begin position="146"/>
        <end position="163"/>
    </location>
</feature>
<dbReference type="PRINTS" id="PR00173">
    <property type="entry name" value="EDTRNSPORT"/>
</dbReference>
<dbReference type="Proteomes" id="UP001332192">
    <property type="component" value="Chromosome"/>
</dbReference>
<feature type="transmembrane region" description="Helical" evidence="8">
    <location>
        <begin position="184"/>
        <end position="206"/>
    </location>
</feature>
<evidence type="ECO:0000256" key="2">
    <source>
        <dbReference type="ARBA" id="ARBA00022448"/>
    </source>
</evidence>
<dbReference type="Gene3D" id="1.10.3860.10">
    <property type="entry name" value="Sodium:dicarboxylate symporter"/>
    <property type="match status" value="1"/>
</dbReference>
<dbReference type="Pfam" id="PF00375">
    <property type="entry name" value="SDF"/>
    <property type="match status" value="1"/>
</dbReference>
<sequence>MRLVNRILLGLVVGVLVGLVLNGVAQAGWVKGLDAYVLNPLGQIFLRLIKMLVAPLVLLSLIVGTAGMGNARKVGRVGAKIIAIYMITTALAVILGLVLAGVLAPGRGYQVPASFTFEPKPAPSVVDTLLNVIPTNPFEALMKGEMLQIIVFAILFGLALTALGERAKGLLQLLEVANEAVMKLIMWVMELAPYAVFALMARMVMAQGAGVLLPLGKYIVIVYVGCVLHAAWLYSLIVGWLGRISPIEFFKRAAPAMVVAFTTASSNATLPVTMQVSERNFGIRREIGSFTLPLGATVNMDGTALYQGVSALFLAQILGIPLTVSQMAIIVLSATLASIGTAGVPGAGVIMLAMVLQSVGIPVEAIGIIIGVDRVVDMVRTMMNVTGDLACTTAVARSEGAMEFPATIEVTTAGARQAVAG</sequence>
<keyword evidence="5" id="KW-0769">Symport</keyword>
<feature type="transmembrane region" description="Helical" evidence="8">
    <location>
        <begin position="51"/>
        <end position="69"/>
    </location>
</feature>
<keyword evidence="7 8" id="KW-0472">Membrane</keyword>
<evidence type="ECO:0000256" key="1">
    <source>
        <dbReference type="ARBA" id="ARBA00004651"/>
    </source>
</evidence>
<feature type="transmembrane region" description="Helical" evidence="8">
    <location>
        <begin position="312"/>
        <end position="337"/>
    </location>
</feature>
<dbReference type="InterPro" id="IPR001991">
    <property type="entry name" value="Na-dicarboxylate_symporter"/>
</dbReference>
<feature type="transmembrane region" description="Helical" evidence="8">
    <location>
        <begin position="218"/>
        <end position="242"/>
    </location>
</feature>
<evidence type="ECO:0000313" key="10">
    <source>
        <dbReference type="Proteomes" id="UP001332192"/>
    </source>
</evidence>
<keyword evidence="6 8" id="KW-1133">Transmembrane helix</keyword>
<dbReference type="InterPro" id="IPR018107">
    <property type="entry name" value="Na-dicarboxylate_symporter_CS"/>
</dbReference>
<dbReference type="EMBL" id="CP141615">
    <property type="protein sequence ID" value="WRP16846.1"/>
    <property type="molecule type" value="Genomic_DNA"/>
</dbReference>
<dbReference type="PROSITE" id="PS00714">
    <property type="entry name" value="NA_DICARBOXYL_SYMP_2"/>
    <property type="match status" value="1"/>
</dbReference>
<evidence type="ECO:0000256" key="8">
    <source>
        <dbReference type="SAM" id="Phobius"/>
    </source>
</evidence>
<protein>
    <submittedName>
        <fullName evidence="9">Dicarboxylate/amino acid:cation symporter</fullName>
    </submittedName>
</protein>
<feature type="transmembrane region" description="Helical" evidence="8">
    <location>
        <begin position="349"/>
        <end position="372"/>
    </location>
</feature>
<feature type="transmembrane region" description="Helical" evidence="8">
    <location>
        <begin position="81"/>
        <end position="104"/>
    </location>
</feature>
<dbReference type="SUPFAM" id="SSF118215">
    <property type="entry name" value="Proton glutamate symport protein"/>
    <property type="match status" value="1"/>
</dbReference>
<dbReference type="RefSeq" id="WP_324716118.1">
    <property type="nucleotide sequence ID" value="NZ_CP141615.1"/>
</dbReference>
<keyword evidence="3" id="KW-1003">Cell membrane</keyword>
<name>A0ABZ1BWC7_9FIRM</name>
<comment type="subcellular location">
    <subcellularLocation>
        <location evidence="1">Cell membrane</location>
        <topology evidence="1">Multi-pass membrane protein</topology>
    </subcellularLocation>
</comment>
<evidence type="ECO:0000313" key="9">
    <source>
        <dbReference type="EMBL" id="WRP16846.1"/>
    </source>
</evidence>
<evidence type="ECO:0000256" key="5">
    <source>
        <dbReference type="ARBA" id="ARBA00022847"/>
    </source>
</evidence>
<evidence type="ECO:0000256" key="7">
    <source>
        <dbReference type="ARBA" id="ARBA00023136"/>
    </source>
</evidence>
<keyword evidence="4 8" id="KW-0812">Transmembrane</keyword>
<proteinExistence type="predicted"/>
<keyword evidence="10" id="KW-1185">Reference proteome</keyword>
<dbReference type="PANTHER" id="PTHR42865">
    <property type="entry name" value="PROTON/GLUTAMATE-ASPARTATE SYMPORTER"/>
    <property type="match status" value="1"/>
</dbReference>
<accession>A0ABZ1BWC7</accession>